<dbReference type="EMBL" id="PHHC01000142">
    <property type="protein sequence ID" value="PPE03021.1"/>
    <property type="molecule type" value="Genomic_DNA"/>
</dbReference>
<reference evidence="3 4" key="1">
    <citation type="submission" date="2017-11" db="EMBL/GenBank/DDBJ databases">
        <title>Comparative genomic analysis of Holospora spp., intranuclear symbionts of paramecia.</title>
        <authorList>
            <person name="Garushyants S.K."/>
            <person name="Beliavskaya A."/>
            <person name="Malko D.B."/>
            <person name="Logacheva M.D."/>
            <person name="Rautian M.S."/>
            <person name="Gelfand M.S."/>
        </authorList>
    </citation>
    <scope>NUCLEOTIDE SEQUENCE [LARGE SCALE GENOMIC DNA]</scope>
    <source>
        <strain evidence="4">02AZ16</strain>
    </source>
</reference>
<name>A0A2S5R6R5_9PROT</name>
<organism evidence="3 4">
    <name type="scientific">Holospora curviuscula</name>
    <dbReference type="NCBI Taxonomy" id="1082868"/>
    <lineage>
        <taxon>Bacteria</taxon>
        <taxon>Pseudomonadati</taxon>
        <taxon>Pseudomonadota</taxon>
        <taxon>Alphaproteobacteria</taxon>
        <taxon>Holosporales</taxon>
        <taxon>Holosporaceae</taxon>
        <taxon>Holospora</taxon>
    </lineage>
</organism>
<feature type="signal peptide" evidence="2">
    <location>
        <begin position="1"/>
        <end position="23"/>
    </location>
</feature>
<feature type="region of interest" description="Disordered" evidence="1">
    <location>
        <begin position="25"/>
        <end position="46"/>
    </location>
</feature>
<dbReference type="AlphaFoldDB" id="A0A2S5R6R5"/>
<evidence type="ECO:0000256" key="1">
    <source>
        <dbReference type="SAM" id="MobiDB-lite"/>
    </source>
</evidence>
<evidence type="ECO:0000313" key="4">
    <source>
        <dbReference type="Proteomes" id="UP000239425"/>
    </source>
</evidence>
<feature type="chain" id="PRO_5015676504" evidence="2">
    <location>
        <begin position="24"/>
        <end position="352"/>
    </location>
</feature>
<protein>
    <submittedName>
        <fullName evidence="3">Uncharacterized protein</fullName>
    </submittedName>
</protein>
<keyword evidence="4" id="KW-1185">Reference proteome</keyword>
<dbReference type="Proteomes" id="UP000239425">
    <property type="component" value="Unassembled WGS sequence"/>
</dbReference>
<gene>
    <name evidence="3" type="ORF">HCUR_01531</name>
</gene>
<evidence type="ECO:0000256" key="2">
    <source>
        <dbReference type="SAM" id="SignalP"/>
    </source>
</evidence>
<keyword evidence="2" id="KW-0732">Signal</keyword>
<dbReference type="RefSeq" id="WP_104207421.1">
    <property type="nucleotide sequence ID" value="NZ_PHHC01000142.1"/>
</dbReference>
<evidence type="ECO:0000313" key="3">
    <source>
        <dbReference type="EMBL" id="PPE03021.1"/>
    </source>
</evidence>
<sequence length="352" mass="40648">MITKTLKFLLLFTAVLTSNTVIGARGRKPKKAQIPQQNPAPQEEQFLQQNPAPQEEQFAQPYLGVPQRRVPASPSWGPNKVTHLNMLSNPSNDFEALSFTQQQRFLALPYGYANAISELGDSGSKVRLSVVKRFLDAGLFQIEWFACHDSNNRIWIMNLSDDEWNVFRDISPVRRMVLLAPHPKTSTRINRNHVSAMLELFSAKQINLLLAPRKKITPKGIQGVGIREDVEAIMTLRQNLLKEVSKFTDKDFETFVQMQHESRSKFIKFDYNEWPKILKFSAKQINLLLAPRENIQPGIELSAVSDVKQLIQLSDSFLENFRSLNDTEFYKFLNNDERLRYMYPKIFKEQSE</sequence>
<proteinExistence type="predicted"/>
<comment type="caution">
    <text evidence="3">The sequence shown here is derived from an EMBL/GenBank/DDBJ whole genome shotgun (WGS) entry which is preliminary data.</text>
</comment>
<feature type="compositionally biased region" description="Polar residues" evidence="1">
    <location>
        <begin position="34"/>
        <end position="46"/>
    </location>
</feature>
<accession>A0A2S5R6R5</accession>